<dbReference type="EMBL" id="JAVDRP010000001">
    <property type="protein sequence ID" value="MDR6406839.1"/>
    <property type="molecule type" value="Genomic_DNA"/>
</dbReference>
<dbReference type="RefSeq" id="WP_310117844.1">
    <property type="nucleotide sequence ID" value="NZ_JAVDQV010000001.1"/>
</dbReference>
<protein>
    <submittedName>
        <fullName evidence="1">Uncharacterized protein</fullName>
    </submittedName>
</protein>
<sequence length="259" mass="28636">MSDMPTMDSIGASAFDAIRSDGVTRAYGMAYDAFNRLSFVQMYEADVLVGQWNVTSDATGNVHAIIAEQEIPDGTRMIARDAAHRVLYGYNPTGDFYIHSELAPSGPPPPLTLLMDTCVERNLKQHERRLLEFILEVNKPLYPDQSARWKAQLEGCSVHEVYVPHCLRISHAGAALKSEGRSRRLGYELVGIDEGVPVLIYVITEEADEGFVLDIFSVDRLDGEPLVTYPEAGDTLMIVDGNRRVGGADLRHVYGGFDS</sequence>
<keyword evidence="2" id="KW-1185">Reference proteome</keyword>
<reference evidence="1 2" key="1">
    <citation type="submission" date="2023-07" db="EMBL/GenBank/DDBJ databases">
        <title>Sorghum-associated microbial communities from plants grown in Nebraska, USA.</title>
        <authorList>
            <person name="Schachtman D."/>
        </authorList>
    </citation>
    <scope>NUCLEOTIDE SEQUENCE [LARGE SCALE GENOMIC DNA]</scope>
    <source>
        <strain evidence="1 2">DS1316</strain>
    </source>
</reference>
<comment type="caution">
    <text evidence="1">The sequence shown here is derived from an EMBL/GenBank/DDBJ whole genome shotgun (WGS) entry which is preliminary data.</text>
</comment>
<dbReference type="Proteomes" id="UP001264340">
    <property type="component" value="Unassembled WGS sequence"/>
</dbReference>
<accession>A0ABU1LJF5</accession>
<proteinExistence type="predicted"/>
<evidence type="ECO:0000313" key="1">
    <source>
        <dbReference type="EMBL" id="MDR6406839.1"/>
    </source>
</evidence>
<organism evidence="1 2">
    <name type="scientific">Paraburkholderia terricola</name>
    <dbReference type="NCBI Taxonomy" id="169427"/>
    <lineage>
        <taxon>Bacteria</taxon>
        <taxon>Pseudomonadati</taxon>
        <taxon>Pseudomonadota</taxon>
        <taxon>Betaproteobacteria</taxon>
        <taxon>Burkholderiales</taxon>
        <taxon>Burkholderiaceae</taxon>
        <taxon>Paraburkholderia</taxon>
    </lineage>
</organism>
<name>A0ABU1LJF5_9BURK</name>
<evidence type="ECO:0000313" key="2">
    <source>
        <dbReference type="Proteomes" id="UP001264340"/>
    </source>
</evidence>
<gene>
    <name evidence="1" type="ORF">J2804_000227</name>
</gene>